<organism evidence="2 3">
    <name type="scientific">Priestia iocasae</name>
    <dbReference type="NCBI Taxonomy" id="2291674"/>
    <lineage>
        <taxon>Bacteria</taxon>
        <taxon>Bacillati</taxon>
        <taxon>Bacillota</taxon>
        <taxon>Bacilli</taxon>
        <taxon>Bacillales</taxon>
        <taxon>Bacillaceae</taxon>
        <taxon>Priestia</taxon>
    </lineage>
</organism>
<keyword evidence="3" id="KW-1185">Reference proteome</keyword>
<dbReference type="Proteomes" id="UP000809829">
    <property type="component" value="Unassembled WGS sequence"/>
</dbReference>
<gene>
    <name evidence="2" type="ORF">JOC83_000999</name>
</gene>
<name>A0ABS2QS93_9BACI</name>
<dbReference type="EMBL" id="JAFBFC010000001">
    <property type="protein sequence ID" value="MBM7702173.1"/>
    <property type="molecule type" value="Genomic_DNA"/>
</dbReference>
<feature type="transmembrane region" description="Helical" evidence="1">
    <location>
        <begin position="37"/>
        <end position="58"/>
    </location>
</feature>
<evidence type="ECO:0000256" key="1">
    <source>
        <dbReference type="SAM" id="Phobius"/>
    </source>
</evidence>
<proteinExistence type="predicted"/>
<accession>A0ABS2QS93</accession>
<evidence type="ECO:0000313" key="3">
    <source>
        <dbReference type="Proteomes" id="UP000809829"/>
    </source>
</evidence>
<reference evidence="2 3" key="1">
    <citation type="submission" date="2021-01" db="EMBL/GenBank/DDBJ databases">
        <title>Genomic Encyclopedia of Type Strains, Phase IV (KMG-IV): sequencing the most valuable type-strain genomes for metagenomic binning, comparative biology and taxonomic classification.</title>
        <authorList>
            <person name="Goeker M."/>
        </authorList>
    </citation>
    <scope>NUCLEOTIDE SEQUENCE [LARGE SCALE GENOMIC DNA]</scope>
    <source>
        <strain evidence="2 3">DSM 104297</strain>
    </source>
</reference>
<protein>
    <submittedName>
        <fullName evidence="2">Uncharacterized protein</fullName>
    </submittedName>
</protein>
<keyword evidence="1" id="KW-0812">Transmembrane</keyword>
<dbReference type="RefSeq" id="WP_205184575.1">
    <property type="nucleotide sequence ID" value="NZ_JAFBFC010000001.1"/>
</dbReference>
<keyword evidence="1" id="KW-1133">Transmembrane helix</keyword>
<evidence type="ECO:0000313" key="2">
    <source>
        <dbReference type="EMBL" id="MBM7702173.1"/>
    </source>
</evidence>
<sequence>MLELWRMYAMKTLGIVSVINIVAGLYLIILYLDKSPIYKVGFGSAHVGITIASMLLIYKIGEVVFRWYEN</sequence>
<comment type="caution">
    <text evidence="2">The sequence shown here is derived from an EMBL/GenBank/DDBJ whole genome shotgun (WGS) entry which is preliminary data.</text>
</comment>
<keyword evidence="1" id="KW-0472">Membrane</keyword>
<feature type="transmembrane region" description="Helical" evidence="1">
    <location>
        <begin position="12"/>
        <end position="31"/>
    </location>
</feature>